<keyword evidence="1 4" id="KW-0489">Methyltransferase</keyword>
<sequence length="322" mass="36223">MNILDQSSGEGWTLCNADCVELCASLPDNSIDLSVYSPPFANLYIYSDSVADMGNCANQEEFFEQYKFLIREKLRVTVPGRLTVVHCKDLPAYFGSDGYAGLRDFPGAIIKAHEGAGWNFHSRVTIWKCPVTERERTNNNGLLHKSVLSDQSQLRQGMADYLIVMRKPTTEGLRSDKPISRGGFQGYIGDAELDPRKEGCYHPSKYSRNTVASVDSINIWRRYAEPVWWDIDQQDVLNFKIARTDKDEKHICPLQLGVIRRSIQLWSNPGDVVFSPFTGIGSEGVCAVEMGRKFIGSELKPEYYEHAKAFLAAASAQPEFML</sequence>
<dbReference type="SUPFAM" id="SSF53335">
    <property type="entry name" value="S-adenosyl-L-methionine-dependent methyltransferases"/>
    <property type="match status" value="1"/>
</dbReference>
<accession>A0A6J5PC26</accession>
<dbReference type="GO" id="GO:0008170">
    <property type="term" value="F:N-methyltransferase activity"/>
    <property type="evidence" value="ECO:0007669"/>
    <property type="project" value="InterPro"/>
</dbReference>
<dbReference type="InterPro" id="IPR001091">
    <property type="entry name" value="RM_Methyltransferase"/>
</dbReference>
<evidence type="ECO:0000313" key="4">
    <source>
        <dbReference type="EMBL" id="CAB4165124.1"/>
    </source>
</evidence>
<keyword evidence="2" id="KW-0808">Transferase</keyword>
<dbReference type="InterPro" id="IPR029063">
    <property type="entry name" value="SAM-dependent_MTases_sf"/>
</dbReference>
<gene>
    <name evidence="4" type="ORF">UFOVP817_36</name>
</gene>
<dbReference type="EMBL" id="LR796774">
    <property type="protein sequence ID" value="CAB4165124.1"/>
    <property type="molecule type" value="Genomic_DNA"/>
</dbReference>
<evidence type="ECO:0000256" key="1">
    <source>
        <dbReference type="ARBA" id="ARBA00022603"/>
    </source>
</evidence>
<name>A0A6J5PC26_9CAUD</name>
<reference evidence="4" key="1">
    <citation type="submission" date="2020-04" db="EMBL/GenBank/DDBJ databases">
        <authorList>
            <person name="Chiriac C."/>
            <person name="Salcher M."/>
            <person name="Ghai R."/>
            <person name="Kavagutti S V."/>
        </authorList>
    </citation>
    <scope>NUCLEOTIDE SEQUENCE</scope>
</reference>
<dbReference type="InterPro" id="IPR002941">
    <property type="entry name" value="DNA_methylase_N4/N6"/>
</dbReference>
<dbReference type="Pfam" id="PF01555">
    <property type="entry name" value="N6_N4_Mtase"/>
    <property type="match status" value="1"/>
</dbReference>
<dbReference type="GO" id="GO:0032259">
    <property type="term" value="P:methylation"/>
    <property type="evidence" value="ECO:0007669"/>
    <property type="project" value="UniProtKB-KW"/>
</dbReference>
<feature type="domain" description="DNA methylase N-4/N-6" evidence="3">
    <location>
        <begin position="31"/>
        <end position="308"/>
    </location>
</feature>
<evidence type="ECO:0000256" key="2">
    <source>
        <dbReference type="ARBA" id="ARBA00022679"/>
    </source>
</evidence>
<dbReference type="GO" id="GO:0003677">
    <property type="term" value="F:DNA binding"/>
    <property type="evidence" value="ECO:0007669"/>
    <property type="project" value="InterPro"/>
</dbReference>
<dbReference type="Gene3D" id="3.40.50.150">
    <property type="entry name" value="Vaccinia Virus protein VP39"/>
    <property type="match status" value="1"/>
</dbReference>
<protein>
    <submittedName>
        <fullName evidence="4">DNA methylase N-4/N-6</fullName>
    </submittedName>
</protein>
<proteinExistence type="predicted"/>
<evidence type="ECO:0000259" key="3">
    <source>
        <dbReference type="Pfam" id="PF01555"/>
    </source>
</evidence>
<dbReference type="PRINTS" id="PR00508">
    <property type="entry name" value="S21N4MTFRASE"/>
</dbReference>
<organism evidence="4">
    <name type="scientific">uncultured Caudovirales phage</name>
    <dbReference type="NCBI Taxonomy" id="2100421"/>
    <lineage>
        <taxon>Viruses</taxon>
        <taxon>Duplodnaviria</taxon>
        <taxon>Heunggongvirae</taxon>
        <taxon>Uroviricota</taxon>
        <taxon>Caudoviricetes</taxon>
        <taxon>Peduoviridae</taxon>
        <taxon>Maltschvirus</taxon>
        <taxon>Maltschvirus maltsch</taxon>
    </lineage>
</organism>